<evidence type="ECO:0000256" key="2">
    <source>
        <dbReference type="ARBA" id="ARBA00022679"/>
    </source>
</evidence>
<dbReference type="PANTHER" id="PTHR21392">
    <property type="entry name" value="TRNA-URIDINE AMINOCARBOXYPROPYLTRANSFERASE 2"/>
    <property type="match status" value="1"/>
</dbReference>
<dbReference type="SMART" id="SM01144">
    <property type="entry name" value="DTW"/>
    <property type="match status" value="1"/>
</dbReference>
<keyword evidence="2" id="KW-0808">Transferase</keyword>
<evidence type="ECO:0000256" key="4">
    <source>
        <dbReference type="ARBA" id="ARBA00022694"/>
    </source>
</evidence>
<name>A0A4R6X9F6_9GAMM</name>
<dbReference type="EC" id="2.5.1.25" evidence="1"/>
<dbReference type="GO" id="GO:0016432">
    <property type="term" value="F:tRNA-uridine aminocarboxypropyltransferase activity"/>
    <property type="evidence" value="ECO:0007669"/>
    <property type="project" value="UniProtKB-EC"/>
</dbReference>
<protein>
    <recommendedName>
        <fullName evidence="1">tRNA-uridine aminocarboxypropyltransferase</fullName>
        <ecNumber evidence="1">2.5.1.25</ecNumber>
    </recommendedName>
</protein>
<dbReference type="AlphaFoldDB" id="A0A4R6X9F6"/>
<sequence length="214" mass="24096">MNSGRDGVATSKKRVVCPRCHYPEKQCICHLVVSISGDTTVWIIQDKLEAKHAKNSARLFKLCYANTNVVAFSDSSAMQCFYEQVDVDAAVLLYPSDTATAIEVLDEDKAKQIRHVILLDGTWPKAKKMFLTDNRLKRFKTVNFAAPPMSHYEIRKSPNAKALSTLEAAAYCLEALGSLQMSNVRNFFSEVIELQWQLQPDSHKHRTSKEIKSG</sequence>
<evidence type="ECO:0000256" key="5">
    <source>
        <dbReference type="ARBA" id="ARBA00034489"/>
    </source>
</evidence>
<accession>A0A4R6X9F6</accession>
<dbReference type="RefSeq" id="WP_133564166.1">
    <property type="nucleotide sequence ID" value="NZ_SNZA01000005.1"/>
</dbReference>
<evidence type="ECO:0000256" key="3">
    <source>
        <dbReference type="ARBA" id="ARBA00022691"/>
    </source>
</evidence>
<evidence type="ECO:0000313" key="8">
    <source>
        <dbReference type="Proteomes" id="UP000295729"/>
    </source>
</evidence>
<proteinExistence type="inferred from homology"/>
<dbReference type="Pfam" id="PF03942">
    <property type="entry name" value="DTW"/>
    <property type="match status" value="1"/>
</dbReference>
<gene>
    <name evidence="7" type="ORF">C8D85_2994</name>
</gene>
<dbReference type="GO" id="GO:0008033">
    <property type="term" value="P:tRNA processing"/>
    <property type="evidence" value="ECO:0007669"/>
    <property type="project" value="UniProtKB-KW"/>
</dbReference>
<dbReference type="InterPro" id="IPR005636">
    <property type="entry name" value="DTW"/>
</dbReference>
<evidence type="ECO:0000313" key="7">
    <source>
        <dbReference type="EMBL" id="TDR06807.1"/>
    </source>
</evidence>
<dbReference type="InterPro" id="IPR039262">
    <property type="entry name" value="DTWD2/TAPT"/>
</dbReference>
<comment type="caution">
    <text evidence="7">The sequence shown here is derived from an EMBL/GenBank/DDBJ whole genome shotgun (WGS) entry which is preliminary data.</text>
</comment>
<dbReference type="EMBL" id="SNZA01000005">
    <property type="protein sequence ID" value="TDR06807.1"/>
    <property type="molecule type" value="Genomic_DNA"/>
</dbReference>
<organism evidence="7 8">
    <name type="scientific">Marinomonas communis</name>
    <dbReference type="NCBI Taxonomy" id="28254"/>
    <lineage>
        <taxon>Bacteria</taxon>
        <taxon>Pseudomonadati</taxon>
        <taxon>Pseudomonadota</taxon>
        <taxon>Gammaproteobacteria</taxon>
        <taxon>Oceanospirillales</taxon>
        <taxon>Oceanospirillaceae</taxon>
        <taxon>Marinomonas</taxon>
    </lineage>
</organism>
<feature type="domain" description="DTW" evidence="6">
    <location>
        <begin position="13"/>
        <end position="200"/>
    </location>
</feature>
<dbReference type="Proteomes" id="UP000295729">
    <property type="component" value="Unassembled WGS sequence"/>
</dbReference>
<evidence type="ECO:0000256" key="1">
    <source>
        <dbReference type="ARBA" id="ARBA00012386"/>
    </source>
</evidence>
<comment type="similarity">
    <text evidence="5">Belongs to the TDD superfamily. DTWD2 family.</text>
</comment>
<keyword evidence="4" id="KW-0819">tRNA processing</keyword>
<dbReference type="PANTHER" id="PTHR21392:SF0">
    <property type="entry name" value="TRNA-URIDINE AMINOCARBOXYPROPYLTRANSFERASE 2"/>
    <property type="match status" value="1"/>
</dbReference>
<keyword evidence="3" id="KW-0949">S-adenosyl-L-methionine</keyword>
<keyword evidence="8" id="KW-1185">Reference proteome</keyword>
<evidence type="ECO:0000259" key="6">
    <source>
        <dbReference type="SMART" id="SM01144"/>
    </source>
</evidence>
<dbReference type="OrthoDB" id="268835at2"/>
<reference evidence="7 8" key="1">
    <citation type="submission" date="2019-03" db="EMBL/GenBank/DDBJ databases">
        <title>Genomic Encyclopedia of Type Strains, Phase IV (KMG-IV): sequencing the most valuable type-strain genomes for metagenomic binning, comparative biology and taxonomic classification.</title>
        <authorList>
            <person name="Goeker M."/>
        </authorList>
    </citation>
    <scope>NUCLEOTIDE SEQUENCE [LARGE SCALE GENOMIC DNA]</scope>
    <source>
        <strain evidence="7 8">DSM 5604</strain>
    </source>
</reference>